<evidence type="ECO:0000313" key="7">
    <source>
        <dbReference type="EMBL" id="MCQ4924576.1"/>
    </source>
</evidence>
<name>A0ABT1SDM5_9FIRM</name>
<feature type="transmembrane region" description="Helical" evidence="5">
    <location>
        <begin position="156"/>
        <end position="179"/>
    </location>
</feature>
<comment type="similarity">
    <text evidence="5">Belongs to the ABC-2 integral membrane protein family.</text>
</comment>
<dbReference type="PANTHER" id="PTHR43229">
    <property type="entry name" value="NODULATION PROTEIN J"/>
    <property type="match status" value="1"/>
</dbReference>
<dbReference type="InterPro" id="IPR000412">
    <property type="entry name" value="ABC_2_transport"/>
</dbReference>
<evidence type="ECO:0000256" key="2">
    <source>
        <dbReference type="ARBA" id="ARBA00022692"/>
    </source>
</evidence>
<feature type="domain" description="ABC transmembrane type-2" evidence="6">
    <location>
        <begin position="29"/>
        <end position="265"/>
    </location>
</feature>
<feature type="transmembrane region" description="Helical" evidence="5">
    <location>
        <begin position="31"/>
        <end position="49"/>
    </location>
</feature>
<dbReference type="RefSeq" id="WP_256312295.1">
    <property type="nucleotide sequence ID" value="NZ_JANGAC010000013.1"/>
</dbReference>
<reference evidence="7 8" key="1">
    <citation type="submission" date="2022-06" db="EMBL/GenBank/DDBJ databases">
        <title>Isolation of gut microbiota from human fecal samples.</title>
        <authorList>
            <person name="Pamer E.G."/>
            <person name="Barat B."/>
            <person name="Waligurski E."/>
            <person name="Medina S."/>
            <person name="Paddock L."/>
            <person name="Mostad J."/>
        </authorList>
    </citation>
    <scope>NUCLEOTIDE SEQUENCE [LARGE SCALE GENOMIC DNA]</scope>
    <source>
        <strain evidence="7 8">DFI.7.95</strain>
    </source>
</reference>
<dbReference type="Pfam" id="PF01061">
    <property type="entry name" value="ABC2_membrane"/>
    <property type="match status" value="1"/>
</dbReference>
<gene>
    <name evidence="7" type="ORF">NE686_15850</name>
</gene>
<feature type="transmembrane region" description="Helical" evidence="5">
    <location>
        <begin position="123"/>
        <end position="144"/>
    </location>
</feature>
<evidence type="ECO:0000313" key="8">
    <source>
        <dbReference type="Proteomes" id="UP001524478"/>
    </source>
</evidence>
<evidence type="ECO:0000256" key="5">
    <source>
        <dbReference type="RuleBase" id="RU361157"/>
    </source>
</evidence>
<proteinExistence type="inferred from homology"/>
<evidence type="ECO:0000256" key="4">
    <source>
        <dbReference type="ARBA" id="ARBA00023136"/>
    </source>
</evidence>
<keyword evidence="3 5" id="KW-1133">Transmembrane helix</keyword>
<feature type="transmembrane region" description="Helical" evidence="5">
    <location>
        <begin position="244"/>
        <end position="262"/>
    </location>
</feature>
<protein>
    <recommendedName>
        <fullName evidence="5">Transport permease protein</fullName>
    </recommendedName>
</protein>
<organism evidence="7 8">
    <name type="scientific">Tissierella carlieri</name>
    <dbReference type="NCBI Taxonomy" id="689904"/>
    <lineage>
        <taxon>Bacteria</taxon>
        <taxon>Bacillati</taxon>
        <taxon>Bacillota</taxon>
        <taxon>Tissierellia</taxon>
        <taxon>Tissierellales</taxon>
        <taxon>Tissierellaceae</taxon>
        <taxon>Tissierella</taxon>
    </lineage>
</organism>
<dbReference type="PRINTS" id="PR00164">
    <property type="entry name" value="ABC2TRNSPORT"/>
</dbReference>
<dbReference type="InterPro" id="IPR051784">
    <property type="entry name" value="Nod_factor_ABC_transporter"/>
</dbReference>
<comment type="caution">
    <text evidence="7">The sequence shown here is derived from an EMBL/GenBank/DDBJ whole genome shotgun (WGS) entry which is preliminary data.</text>
</comment>
<keyword evidence="5" id="KW-1003">Cell membrane</keyword>
<dbReference type="PANTHER" id="PTHR43229:SF2">
    <property type="entry name" value="NODULATION PROTEIN J"/>
    <property type="match status" value="1"/>
</dbReference>
<dbReference type="Proteomes" id="UP001524478">
    <property type="component" value="Unassembled WGS sequence"/>
</dbReference>
<comment type="subcellular location">
    <subcellularLocation>
        <location evidence="5">Cell membrane</location>
        <topology evidence="5">Multi-pass membrane protein</topology>
    </subcellularLocation>
    <subcellularLocation>
        <location evidence="1">Membrane</location>
        <topology evidence="1">Multi-pass membrane protein</topology>
    </subcellularLocation>
</comment>
<accession>A0ABT1SDM5</accession>
<dbReference type="InterPro" id="IPR047817">
    <property type="entry name" value="ABC2_TM_bact-type"/>
</dbReference>
<sequence>MSSNNLKTYLFAISAITKKDMKVFLSYPINALFRIIEPIMWIAPVYFLSKAFQINGENIGFSQYAGTTDYMAFLVLGTIVSSFVSSVLWGMGFSLKNEMDSGVIESNWLTPIPLWVQLIGRSIFSLIITTINSITVAFLIWLLFGFNINNNIFSAMIALIPLLVALYGLGFGIASLVLITNNANNIIDITNFSLNIICGQDFPITILPRILTAVSLAIPLTYGYDVIRGLLLGTNTFFSIKTELLILTVFMVVGTALGYYILKRVEKHCKTIGNIGFH</sequence>
<comment type="caution">
    <text evidence="5">Lacks conserved residue(s) required for the propagation of feature annotation.</text>
</comment>
<dbReference type="InterPro" id="IPR013525">
    <property type="entry name" value="ABC2_TM"/>
</dbReference>
<dbReference type="EMBL" id="JANGAC010000013">
    <property type="protein sequence ID" value="MCQ4924576.1"/>
    <property type="molecule type" value="Genomic_DNA"/>
</dbReference>
<evidence type="ECO:0000259" key="6">
    <source>
        <dbReference type="PROSITE" id="PS51012"/>
    </source>
</evidence>
<dbReference type="PIRSF" id="PIRSF006648">
    <property type="entry name" value="DrrB"/>
    <property type="match status" value="1"/>
</dbReference>
<keyword evidence="8" id="KW-1185">Reference proteome</keyword>
<keyword evidence="2 5" id="KW-0812">Transmembrane</keyword>
<feature type="transmembrane region" description="Helical" evidence="5">
    <location>
        <begin position="70"/>
        <end position="91"/>
    </location>
</feature>
<evidence type="ECO:0000256" key="3">
    <source>
        <dbReference type="ARBA" id="ARBA00022989"/>
    </source>
</evidence>
<dbReference type="PROSITE" id="PS51012">
    <property type="entry name" value="ABC_TM2"/>
    <property type="match status" value="1"/>
</dbReference>
<keyword evidence="5" id="KW-0813">Transport</keyword>
<evidence type="ECO:0000256" key="1">
    <source>
        <dbReference type="ARBA" id="ARBA00004141"/>
    </source>
</evidence>
<keyword evidence="4 5" id="KW-0472">Membrane</keyword>